<feature type="chain" id="PRO_5022020539" evidence="1">
    <location>
        <begin position="24"/>
        <end position="169"/>
    </location>
</feature>
<dbReference type="EMBL" id="VIFK01000036">
    <property type="protein sequence ID" value="TQE99846.1"/>
    <property type="molecule type" value="Genomic_DNA"/>
</dbReference>
<dbReference type="InterPro" id="IPR011990">
    <property type="entry name" value="TPR-like_helical_dom_sf"/>
</dbReference>
<proteinExistence type="predicted"/>
<protein>
    <submittedName>
        <fullName evidence="2">Tetratricopeptide repeat protein</fullName>
    </submittedName>
</protein>
<dbReference type="SUPFAM" id="SSF48452">
    <property type="entry name" value="TPR-like"/>
    <property type="match status" value="1"/>
</dbReference>
<organism evidence="2 3">
    <name type="scientific">Spiribacter salinus</name>
    <dbReference type="NCBI Taxonomy" id="1335746"/>
    <lineage>
        <taxon>Bacteria</taxon>
        <taxon>Pseudomonadati</taxon>
        <taxon>Pseudomonadota</taxon>
        <taxon>Gammaproteobacteria</taxon>
        <taxon>Chromatiales</taxon>
        <taxon>Ectothiorhodospiraceae</taxon>
        <taxon>Spiribacter</taxon>
    </lineage>
</organism>
<evidence type="ECO:0000256" key="1">
    <source>
        <dbReference type="SAM" id="SignalP"/>
    </source>
</evidence>
<gene>
    <name evidence="2" type="ORF">FKY71_06455</name>
</gene>
<dbReference type="AlphaFoldDB" id="A0A540VT21"/>
<reference evidence="2 3" key="1">
    <citation type="submission" date="2019-06" db="EMBL/GenBank/DDBJ databases">
        <title>Metagenome assembled Genome of Spiribacter salinus SL48-SHIP from the microbial mat of Salt Lake 48 (Novosibirsk region, Russia).</title>
        <authorList>
            <person name="Shipova A."/>
            <person name="Rozanov A.S."/>
            <person name="Bryanskaya A.V."/>
            <person name="Peltek S.E."/>
        </authorList>
    </citation>
    <scope>NUCLEOTIDE SEQUENCE [LARGE SCALE GENOMIC DNA]</scope>
    <source>
        <strain evidence="2">SL48-SHIP-2</strain>
    </source>
</reference>
<name>A0A540VT21_9GAMM</name>
<dbReference type="Proteomes" id="UP000315400">
    <property type="component" value="Unassembled WGS sequence"/>
</dbReference>
<keyword evidence="1" id="KW-0732">Signal</keyword>
<evidence type="ECO:0000313" key="3">
    <source>
        <dbReference type="Proteomes" id="UP000315400"/>
    </source>
</evidence>
<comment type="caution">
    <text evidence="2">The sequence shown here is derived from an EMBL/GenBank/DDBJ whole genome shotgun (WGS) entry which is preliminary data.</text>
</comment>
<sequence length="169" mass="18959">MRISSNSSLCSMFLMSLLVVGCAAPQERDEVSGDGALLRLVDEARIDYRSGRYSAARQKLEQVLEKTPKDPAMNARTGNAAYREGQYELAAEYYENAIEFTTEPLPRIRYNLAMVRLTQASLQLEYLRQSDESNRLSDELDDLFDALDQHVGRRVPPGVDSDMDGVSSD</sequence>
<evidence type="ECO:0000313" key="2">
    <source>
        <dbReference type="EMBL" id="TQE99846.1"/>
    </source>
</evidence>
<dbReference type="Gene3D" id="1.25.40.10">
    <property type="entry name" value="Tetratricopeptide repeat domain"/>
    <property type="match status" value="1"/>
</dbReference>
<dbReference type="Pfam" id="PF13432">
    <property type="entry name" value="TPR_16"/>
    <property type="match status" value="1"/>
</dbReference>
<dbReference type="PROSITE" id="PS51257">
    <property type="entry name" value="PROKAR_LIPOPROTEIN"/>
    <property type="match status" value="1"/>
</dbReference>
<accession>A0A540VT21</accession>
<feature type="signal peptide" evidence="1">
    <location>
        <begin position="1"/>
        <end position="23"/>
    </location>
</feature>